<organism evidence="1 2">
    <name type="scientific">Zunongwangia pacifica</name>
    <dbReference type="NCBI Taxonomy" id="2911062"/>
    <lineage>
        <taxon>Bacteria</taxon>
        <taxon>Pseudomonadati</taxon>
        <taxon>Bacteroidota</taxon>
        <taxon>Flavobacteriia</taxon>
        <taxon>Flavobacteriales</taxon>
        <taxon>Flavobacteriaceae</taxon>
        <taxon>Zunongwangia</taxon>
    </lineage>
</organism>
<evidence type="ECO:0000313" key="2">
    <source>
        <dbReference type="Proteomes" id="UP001139521"/>
    </source>
</evidence>
<name>A0A9X1ZVF8_9FLAO</name>
<sequence length="338" mass="39077">MSVLNILVATSHLNRLGGSVTFTYALIEELKGRSNIEVEYFTFEKGIVSNKIENELGVNFLSRNKYDLILANHNTIVEKLYGLGFIIQTCHGIFPSLEQPSFLSDAYVAISQEVLDHIGKIGKPVKLIYNGINLNRFREFKPVSKKLKTILSLCQSDKANLFIKEVCEDHGFRFLGYNKNENPIWEIENMINDSDLVIGLGRSAYEAMACGRPVIIYDNRSYFPEFGDGYVLENLGLSLINNCSGRYFKKKISKKELYLEFNKYNPSDGYLLREFAEKELDVSKNVSKYLNFWEEILLTDKENKKYRLKYLIKRVLGARISYNIYKLRNLAQVRLKKF</sequence>
<evidence type="ECO:0000313" key="1">
    <source>
        <dbReference type="EMBL" id="MCL6219178.1"/>
    </source>
</evidence>
<dbReference type="EMBL" id="JAKHSK010000017">
    <property type="protein sequence ID" value="MCL6219178.1"/>
    <property type="molecule type" value="Genomic_DNA"/>
</dbReference>
<reference evidence="1" key="1">
    <citation type="submission" date="2022-01" db="EMBL/GenBank/DDBJ databases">
        <title>Genome sequencing of Zunongwangia sp. M21534 genome.</title>
        <authorList>
            <person name="Chen Y."/>
            <person name="Dong C."/>
            <person name="Shao Z."/>
        </authorList>
    </citation>
    <scope>NUCLEOTIDE SEQUENCE</scope>
    <source>
        <strain evidence="1">MCCC M21534</strain>
    </source>
</reference>
<dbReference type="SUPFAM" id="SSF53756">
    <property type="entry name" value="UDP-Glycosyltransferase/glycogen phosphorylase"/>
    <property type="match status" value="1"/>
</dbReference>
<dbReference type="RefSeq" id="WP_249601958.1">
    <property type="nucleotide sequence ID" value="NZ_JAKHSK010000017.1"/>
</dbReference>
<keyword evidence="2" id="KW-1185">Reference proteome</keyword>
<gene>
    <name evidence="1" type="ORF">L1967_12835</name>
</gene>
<dbReference type="AlphaFoldDB" id="A0A9X1ZVF8"/>
<proteinExistence type="predicted"/>
<accession>A0A9X1ZVF8</accession>
<dbReference type="Proteomes" id="UP001139521">
    <property type="component" value="Unassembled WGS sequence"/>
</dbReference>
<comment type="caution">
    <text evidence="1">The sequence shown here is derived from an EMBL/GenBank/DDBJ whole genome shotgun (WGS) entry which is preliminary data.</text>
</comment>
<dbReference type="Gene3D" id="3.40.50.2000">
    <property type="entry name" value="Glycogen Phosphorylase B"/>
    <property type="match status" value="1"/>
</dbReference>
<protein>
    <submittedName>
        <fullName evidence="1">UDP-glycosyltransferase</fullName>
    </submittedName>
</protein>